<evidence type="ECO:0000256" key="3">
    <source>
        <dbReference type="ARBA" id="ARBA00023277"/>
    </source>
</evidence>
<dbReference type="AlphaFoldDB" id="A0A427U1I5"/>
<dbReference type="PROSITE" id="PS01272">
    <property type="entry name" value="GCKR"/>
    <property type="match status" value="1"/>
</dbReference>
<dbReference type="NCBIfam" id="TIGR00274">
    <property type="entry name" value="N-acetylmuramic acid 6-phosphate etherase"/>
    <property type="match status" value="1"/>
</dbReference>
<dbReference type="Gene3D" id="1.10.8.1080">
    <property type="match status" value="1"/>
</dbReference>
<evidence type="ECO:0000256" key="11">
    <source>
        <dbReference type="ARBA" id="ARBA00077905"/>
    </source>
</evidence>
<dbReference type="Proteomes" id="UP000269041">
    <property type="component" value="Unassembled WGS sequence"/>
</dbReference>
<dbReference type="InterPro" id="IPR040190">
    <property type="entry name" value="MURQ/GCKR"/>
</dbReference>
<evidence type="ECO:0000256" key="13">
    <source>
        <dbReference type="HAMAP-Rule" id="MF_00068"/>
    </source>
</evidence>
<dbReference type="GO" id="GO:0097175">
    <property type="term" value="P:1,6-anhydro-N-acetyl-beta-muramic acid catabolic process"/>
    <property type="evidence" value="ECO:0007669"/>
    <property type="project" value="UniProtKB-UniRule"/>
</dbReference>
<evidence type="ECO:0000256" key="10">
    <source>
        <dbReference type="ARBA" id="ARBA00070061"/>
    </source>
</evidence>
<comment type="function">
    <text evidence="13">Specifically catalyzes the cleavage of the D-lactyl ether substituent of MurNAc 6-phosphate, producing GlcNAc 6-phosphate and D-lactate. Together with AnmK, is also required for the utilization of anhydro-N-acetylmuramic acid (anhMurNAc) either imported from the medium or derived from its own cell wall murein, and thus plays a role in cell wall recycling.</text>
</comment>
<dbReference type="OrthoDB" id="9813395at2"/>
<feature type="domain" description="SIS" evidence="14">
    <location>
        <begin position="62"/>
        <end position="225"/>
    </location>
</feature>
<dbReference type="NCBIfam" id="NF009222">
    <property type="entry name" value="PRK12570.1"/>
    <property type="match status" value="1"/>
</dbReference>
<dbReference type="EMBL" id="RSFA01000063">
    <property type="protein sequence ID" value="RSD30520.1"/>
    <property type="molecule type" value="Genomic_DNA"/>
</dbReference>
<evidence type="ECO:0000256" key="5">
    <source>
        <dbReference type="ARBA" id="ARBA00051747"/>
    </source>
</evidence>
<dbReference type="GO" id="GO:0016803">
    <property type="term" value="F:ether hydrolase activity"/>
    <property type="evidence" value="ECO:0007669"/>
    <property type="project" value="TreeGrafter"/>
</dbReference>
<keyword evidence="3 13" id="KW-0119">Carbohydrate metabolism</keyword>
<evidence type="ECO:0000259" key="14">
    <source>
        <dbReference type="PROSITE" id="PS51464"/>
    </source>
</evidence>
<comment type="similarity">
    <text evidence="8 13">Belongs to the GCKR-like family. MurNAc-6-P etherase subfamily.</text>
</comment>
<dbReference type="SUPFAM" id="SSF53697">
    <property type="entry name" value="SIS domain"/>
    <property type="match status" value="1"/>
</dbReference>
<organism evidence="15 16">
    <name type="scientific">Vibrio pectenicida</name>
    <dbReference type="NCBI Taxonomy" id="62763"/>
    <lineage>
        <taxon>Bacteria</taxon>
        <taxon>Pseudomonadati</taxon>
        <taxon>Pseudomonadota</taxon>
        <taxon>Gammaproteobacteria</taxon>
        <taxon>Vibrionales</taxon>
        <taxon>Vibrionaceae</taxon>
        <taxon>Vibrio</taxon>
    </lineage>
</organism>
<dbReference type="GO" id="GO:0097173">
    <property type="term" value="P:N-acetylmuramic acid catabolic process"/>
    <property type="evidence" value="ECO:0007669"/>
    <property type="project" value="UniProtKB-UniPathway"/>
</dbReference>
<dbReference type="Pfam" id="PF22645">
    <property type="entry name" value="GKRP_SIS_N"/>
    <property type="match status" value="1"/>
</dbReference>
<dbReference type="GO" id="GO:0046348">
    <property type="term" value="P:amino sugar catabolic process"/>
    <property type="evidence" value="ECO:0007669"/>
    <property type="project" value="InterPro"/>
</dbReference>
<comment type="pathway">
    <text evidence="7 13">Amino-sugar metabolism; 1,6-anhydro-N-acetylmuramate degradation.</text>
</comment>
<dbReference type="InterPro" id="IPR046348">
    <property type="entry name" value="SIS_dom_sf"/>
</dbReference>
<evidence type="ECO:0000313" key="15">
    <source>
        <dbReference type="EMBL" id="RSD30520.1"/>
    </source>
</evidence>
<comment type="pathway">
    <text evidence="4 13">Cell wall biogenesis; peptidoglycan recycling.</text>
</comment>
<dbReference type="UniPathway" id="UPA00343"/>
<dbReference type="PROSITE" id="PS51464">
    <property type="entry name" value="SIS"/>
    <property type="match status" value="1"/>
</dbReference>
<feature type="active site" description="Proton donor" evidence="13">
    <location>
        <position position="90"/>
    </location>
</feature>
<comment type="miscellaneous">
    <text evidence="13">A lyase-type mechanism (elimination/hydration) is suggested for the cleavage of the lactyl ether bond of MurNAc 6-phosphate, with the formation of an alpha,beta-unsaturated aldehyde intermediate with (E)-stereochemistry, followed by the syn addition of water to give product.</text>
</comment>
<evidence type="ECO:0000313" key="16">
    <source>
        <dbReference type="Proteomes" id="UP000269041"/>
    </source>
</evidence>
<dbReference type="HAMAP" id="MF_00068">
    <property type="entry name" value="MurQ"/>
    <property type="match status" value="1"/>
</dbReference>
<comment type="pathway">
    <text evidence="6 13">Amino-sugar metabolism; N-acetylmuramate degradation.</text>
</comment>
<feature type="active site" evidence="13">
    <location>
        <position position="121"/>
    </location>
</feature>
<accession>A0A427U1I5</accession>
<evidence type="ECO:0000256" key="2">
    <source>
        <dbReference type="ARBA" id="ARBA00023239"/>
    </source>
</evidence>
<dbReference type="FunFam" id="3.40.50.10490:FF:000014">
    <property type="entry name" value="N-acetylmuramic acid 6-phosphate etherase"/>
    <property type="match status" value="1"/>
</dbReference>
<dbReference type="GO" id="GO:0097367">
    <property type="term" value="F:carbohydrate derivative binding"/>
    <property type="evidence" value="ECO:0007669"/>
    <property type="project" value="InterPro"/>
</dbReference>
<dbReference type="InterPro" id="IPR005486">
    <property type="entry name" value="Glucokinase_regulatory_CS"/>
</dbReference>
<comment type="subunit">
    <text evidence="1 13">Homodimer.</text>
</comment>
<dbReference type="GO" id="GO:0016835">
    <property type="term" value="F:carbon-oxygen lyase activity"/>
    <property type="evidence" value="ECO:0007669"/>
    <property type="project" value="UniProtKB-UniRule"/>
</dbReference>
<dbReference type="RefSeq" id="WP_125322258.1">
    <property type="nucleotide sequence ID" value="NZ_AP024889.1"/>
</dbReference>
<keyword evidence="16" id="KW-1185">Reference proteome</keyword>
<protein>
    <recommendedName>
        <fullName evidence="10 13">N-acetylmuramic acid 6-phosphate etherase</fullName>
        <shortName evidence="13">MurNAc-6-P etherase</shortName>
        <ecNumber evidence="9 13">4.2.1.126</ecNumber>
    </recommendedName>
    <alternativeName>
        <fullName evidence="12 13">N-acetylmuramic acid 6-phosphate hydrolase</fullName>
    </alternativeName>
    <alternativeName>
        <fullName evidence="11 13">N-acetylmuramic acid 6-phosphate lyase</fullName>
    </alternativeName>
</protein>
<name>A0A427U1I5_9VIBR</name>
<reference evidence="15 16" key="1">
    <citation type="submission" date="2018-12" db="EMBL/GenBank/DDBJ databases">
        <title>Genomic taxonomy of the Vibrionaceae family.</title>
        <authorList>
            <person name="Gomez-Gil B."/>
            <person name="Enciso-Ibarra K."/>
        </authorList>
    </citation>
    <scope>NUCLEOTIDE SEQUENCE [LARGE SCALE GENOMIC DNA]</scope>
    <source>
        <strain evidence="15 16">CAIM 594</strain>
    </source>
</reference>
<comment type="catalytic activity">
    <reaction evidence="5 13">
        <text>N-acetyl-D-muramate 6-phosphate + H2O = N-acetyl-D-glucosamine 6-phosphate + (R)-lactate</text>
        <dbReference type="Rhea" id="RHEA:26410"/>
        <dbReference type="ChEBI" id="CHEBI:15377"/>
        <dbReference type="ChEBI" id="CHEBI:16004"/>
        <dbReference type="ChEBI" id="CHEBI:57513"/>
        <dbReference type="ChEBI" id="CHEBI:58722"/>
        <dbReference type="EC" id="4.2.1.126"/>
    </reaction>
</comment>
<evidence type="ECO:0000256" key="7">
    <source>
        <dbReference type="ARBA" id="ARBA00060595"/>
    </source>
</evidence>
<dbReference type="UniPathway" id="UPA00342"/>
<sequence length="308" mass="32845">MTNDILIATLSHLISEDRNPETMDIDLLPSLAIVQRLNQQDKQVPLAVEKVLPEVVLAVDKITDVFKAGGRLVYMGAGTSGRLGILDASECPPTFGVPDNMVIGLIAGGNDAILKAKEGAEDSPTMGEQDLKNIEFTNRDLVVGIAASGRTPYVIGGLEYANKIGATTIALSCNSDSPIANIASIAICPVVGPEALTGSTRLKSGTAQKLVLNMLTTASMIRLGKSYQNLMVDVKATNAKLIARATRIVIQATDCDSQKAKDVLEETKYDVKLAILMILTGLEKETAREKLNLQHGYLRKAVIDTNGT</sequence>
<evidence type="ECO:0000256" key="4">
    <source>
        <dbReference type="ARBA" id="ARBA00037880"/>
    </source>
</evidence>
<dbReference type="Pfam" id="PF20741">
    <property type="entry name" value="GKRP-like_C"/>
    <property type="match status" value="1"/>
</dbReference>
<dbReference type="PANTHER" id="PTHR10088:SF5">
    <property type="entry name" value="N-ACETYLMURAMIC ACID 6-PHOSPHATE ETHERASE"/>
    <property type="match status" value="1"/>
</dbReference>
<dbReference type="InterPro" id="IPR001347">
    <property type="entry name" value="SIS_dom"/>
</dbReference>
<dbReference type="UniPathway" id="UPA00544"/>
<dbReference type="NCBIfam" id="NF003915">
    <property type="entry name" value="PRK05441.1"/>
    <property type="match status" value="1"/>
</dbReference>
<evidence type="ECO:0000256" key="12">
    <source>
        <dbReference type="ARBA" id="ARBA00084049"/>
    </source>
</evidence>
<evidence type="ECO:0000256" key="9">
    <source>
        <dbReference type="ARBA" id="ARBA00067056"/>
    </source>
</evidence>
<dbReference type="FunFam" id="1.10.8.1080:FF:000001">
    <property type="entry name" value="N-acetylmuramic acid 6-phosphate etherase"/>
    <property type="match status" value="1"/>
</dbReference>
<dbReference type="CDD" id="cd05007">
    <property type="entry name" value="SIS_Etherase"/>
    <property type="match status" value="1"/>
</dbReference>
<dbReference type="EC" id="4.2.1.126" evidence="9 13"/>
<evidence type="ECO:0000256" key="1">
    <source>
        <dbReference type="ARBA" id="ARBA00011738"/>
    </source>
</evidence>
<gene>
    <name evidence="13 15" type="primary">murQ</name>
    <name evidence="15" type="ORF">EJA03_13430</name>
</gene>
<evidence type="ECO:0000256" key="8">
    <source>
        <dbReference type="ARBA" id="ARBA00061234"/>
    </source>
</evidence>
<keyword evidence="2 13" id="KW-0456">Lyase</keyword>
<evidence type="ECO:0000256" key="6">
    <source>
        <dbReference type="ARBA" id="ARBA00060532"/>
    </source>
</evidence>
<dbReference type="InterPro" id="IPR005488">
    <property type="entry name" value="Etherase_MurQ"/>
</dbReference>
<dbReference type="GO" id="GO:0009254">
    <property type="term" value="P:peptidoglycan turnover"/>
    <property type="evidence" value="ECO:0007669"/>
    <property type="project" value="UniProtKB-UniRule"/>
</dbReference>
<dbReference type="Gene3D" id="3.40.50.10490">
    <property type="entry name" value="Glucose-6-phosphate isomerase like protein, domain 1"/>
    <property type="match status" value="1"/>
</dbReference>
<comment type="caution">
    <text evidence="15">The sequence shown here is derived from an EMBL/GenBank/DDBJ whole genome shotgun (WGS) entry which is preliminary data.</text>
</comment>
<proteinExistence type="inferred from homology"/>
<dbReference type="PANTHER" id="PTHR10088">
    <property type="entry name" value="GLUCOKINASE REGULATORY PROTEIN"/>
    <property type="match status" value="1"/>
</dbReference>